<dbReference type="Pfam" id="PF00861">
    <property type="entry name" value="Ribosomal_L18p"/>
    <property type="match status" value="1"/>
</dbReference>
<dbReference type="Proteomes" id="UP000176593">
    <property type="component" value="Unassembled WGS sequence"/>
</dbReference>
<keyword evidence="4 7" id="KW-0689">Ribosomal protein</keyword>
<dbReference type="InterPro" id="IPR005484">
    <property type="entry name" value="Ribosomal_uL18_bac/plant/anim"/>
</dbReference>
<comment type="subunit">
    <text evidence="7">Part of the 50S ribosomal subunit; part of the 5S rRNA/L5/L18/L25 subcomplex. Contacts the 5S and 23S rRNAs.</text>
</comment>
<evidence type="ECO:0000256" key="5">
    <source>
        <dbReference type="ARBA" id="ARBA00023274"/>
    </source>
</evidence>
<comment type="similarity">
    <text evidence="1 7">Belongs to the universal ribosomal protein uL18 family.</text>
</comment>
<dbReference type="GO" id="GO:0006412">
    <property type="term" value="P:translation"/>
    <property type="evidence" value="ECO:0007669"/>
    <property type="project" value="UniProtKB-UniRule"/>
</dbReference>
<dbReference type="PANTHER" id="PTHR12899:SF3">
    <property type="entry name" value="LARGE RIBOSOMAL SUBUNIT PROTEIN UL18M"/>
    <property type="match status" value="1"/>
</dbReference>
<dbReference type="InterPro" id="IPR004389">
    <property type="entry name" value="Ribosomal_uL18_bac-type"/>
</dbReference>
<reference evidence="8 9" key="1">
    <citation type="journal article" date="2016" name="Nat. Commun.">
        <title>Thousands of microbial genomes shed light on interconnected biogeochemical processes in an aquifer system.</title>
        <authorList>
            <person name="Anantharaman K."/>
            <person name="Brown C.T."/>
            <person name="Hug L.A."/>
            <person name="Sharon I."/>
            <person name="Castelle C.J."/>
            <person name="Probst A.J."/>
            <person name="Thomas B.C."/>
            <person name="Singh A."/>
            <person name="Wilkins M.J."/>
            <person name="Karaoz U."/>
            <person name="Brodie E.L."/>
            <person name="Williams K.H."/>
            <person name="Hubbard S.S."/>
            <person name="Banfield J.F."/>
        </authorList>
    </citation>
    <scope>NUCLEOTIDE SEQUENCE [LARGE SCALE GENOMIC DNA]</scope>
</reference>
<dbReference type="NCBIfam" id="TIGR00060">
    <property type="entry name" value="L18_bact"/>
    <property type="match status" value="1"/>
</dbReference>
<evidence type="ECO:0000256" key="3">
    <source>
        <dbReference type="ARBA" id="ARBA00022884"/>
    </source>
</evidence>
<dbReference type="EMBL" id="MGEQ01000008">
    <property type="protein sequence ID" value="OGL86618.1"/>
    <property type="molecule type" value="Genomic_DNA"/>
</dbReference>
<dbReference type="InterPro" id="IPR057268">
    <property type="entry name" value="Ribosomal_L18"/>
</dbReference>
<evidence type="ECO:0000256" key="1">
    <source>
        <dbReference type="ARBA" id="ARBA00007116"/>
    </source>
</evidence>
<dbReference type="SUPFAM" id="SSF53137">
    <property type="entry name" value="Translational machinery components"/>
    <property type="match status" value="1"/>
</dbReference>
<organism evidence="8 9">
    <name type="scientific">Candidatus Uhrbacteria bacterium RIFCSPLOWO2_02_FULL_48_18</name>
    <dbReference type="NCBI Taxonomy" id="1802408"/>
    <lineage>
        <taxon>Bacteria</taxon>
        <taxon>Candidatus Uhriibacteriota</taxon>
    </lineage>
</organism>
<gene>
    <name evidence="7" type="primary">rplR</name>
    <name evidence="8" type="ORF">A3I41_05040</name>
</gene>
<keyword evidence="5 7" id="KW-0687">Ribonucleoprotein</keyword>
<evidence type="ECO:0000256" key="6">
    <source>
        <dbReference type="ARBA" id="ARBA00035197"/>
    </source>
</evidence>
<evidence type="ECO:0000256" key="2">
    <source>
        <dbReference type="ARBA" id="ARBA00022730"/>
    </source>
</evidence>
<dbReference type="PANTHER" id="PTHR12899">
    <property type="entry name" value="39S RIBOSOMAL PROTEIN L18, MITOCHONDRIAL"/>
    <property type="match status" value="1"/>
</dbReference>
<evidence type="ECO:0000313" key="9">
    <source>
        <dbReference type="Proteomes" id="UP000176593"/>
    </source>
</evidence>
<accession>A0A1F7V942</accession>
<dbReference type="AlphaFoldDB" id="A0A1F7V942"/>
<dbReference type="HAMAP" id="MF_01337_B">
    <property type="entry name" value="Ribosomal_uL18_B"/>
    <property type="match status" value="1"/>
</dbReference>
<dbReference type="GO" id="GO:0022625">
    <property type="term" value="C:cytosolic large ribosomal subunit"/>
    <property type="evidence" value="ECO:0007669"/>
    <property type="project" value="TreeGrafter"/>
</dbReference>
<keyword evidence="2 7" id="KW-0699">rRNA-binding</keyword>
<comment type="caution">
    <text evidence="8">The sequence shown here is derived from an EMBL/GenBank/DDBJ whole genome shotgun (WGS) entry which is preliminary data.</text>
</comment>
<evidence type="ECO:0000313" key="8">
    <source>
        <dbReference type="EMBL" id="OGL86618.1"/>
    </source>
</evidence>
<dbReference type="GO" id="GO:0008097">
    <property type="term" value="F:5S rRNA binding"/>
    <property type="evidence" value="ECO:0007669"/>
    <property type="project" value="TreeGrafter"/>
</dbReference>
<comment type="function">
    <text evidence="7">This is one of the proteins that bind and probably mediate the attachment of the 5S RNA into the large ribosomal subunit, where it forms part of the central protuberance.</text>
</comment>
<dbReference type="FunFam" id="3.30.420.100:FF:000001">
    <property type="entry name" value="50S ribosomal protein L18"/>
    <property type="match status" value="1"/>
</dbReference>
<dbReference type="CDD" id="cd00432">
    <property type="entry name" value="Ribosomal_L18_L5e"/>
    <property type="match status" value="1"/>
</dbReference>
<evidence type="ECO:0000256" key="7">
    <source>
        <dbReference type="HAMAP-Rule" id="MF_01337"/>
    </source>
</evidence>
<dbReference type="Gene3D" id="3.30.420.100">
    <property type="match status" value="1"/>
</dbReference>
<sequence>MNGLKKQLGRARRAHRTRIVMHGTELKPRLSVSRSLKHIYAQLINDDKGVTIASASDMEVKSDALPIQVAKAVGEIIAKKATAAGVETVVFDRGSFRYHGRVAALAEGARSAGLKF</sequence>
<proteinExistence type="inferred from homology"/>
<protein>
    <recommendedName>
        <fullName evidence="6 7">Large ribosomal subunit protein uL18</fullName>
    </recommendedName>
</protein>
<evidence type="ECO:0000256" key="4">
    <source>
        <dbReference type="ARBA" id="ARBA00022980"/>
    </source>
</evidence>
<name>A0A1F7V942_9BACT</name>
<dbReference type="GO" id="GO:0003735">
    <property type="term" value="F:structural constituent of ribosome"/>
    <property type="evidence" value="ECO:0007669"/>
    <property type="project" value="InterPro"/>
</dbReference>
<keyword evidence="3 7" id="KW-0694">RNA-binding</keyword>